<feature type="transmembrane region" description="Helical" evidence="5">
    <location>
        <begin position="31"/>
        <end position="58"/>
    </location>
</feature>
<evidence type="ECO:0000256" key="4">
    <source>
        <dbReference type="ARBA" id="ARBA00023136"/>
    </source>
</evidence>
<feature type="transmembrane region" description="Helical" evidence="5">
    <location>
        <begin position="114"/>
        <end position="138"/>
    </location>
</feature>
<dbReference type="InterPro" id="IPR006977">
    <property type="entry name" value="Yip1_dom"/>
</dbReference>
<feature type="domain" description="Yip1" evidence="6">
    <location>
        <begin position="11"/>
        <end position="167"/>
    </location>
</feature>
<keyword evidence="2 5" id="KW-0812">Transmembrane</keyword>
<gene>
    <name evidence="7" type="ORF">L1994_06085</name>
</gene>
<dbReference type="Pfam" id="PF04893">
    <property type="entry name" value="Yip1"/>
    <property type="match status" value="1"/>
</dbReference>
<comment type="subcellular location">
    <subcellularLocation>
        <location evidence="1">Membrane</location>
        <topology evidence="1">Multi-pass membrane protein</topology>
    </subcellularLocation>
</comment>
<evidence type="ECO:0000313" key="8">
    <source>
        <dbReference type="Proteomes" id="UP001218895"/>
    </source>
</evidence>
<evidence type="ECO:0000256" key="2">
    <source>
        <dbReference type="ARBA" id="ARBA00022692"/>
    </source>
</evidence>
<sequence>MIESIISKVKGFILNPVEAFQQSKKDDVNEVFIYFGVLLVVYSVLVAIMSVIGFGGVMPGGQSIVMVLISSLLGTLILTLVFAVWLHLWVYLLGGKNGIMATIKSVIYASTPELLLGWLPVIGLIFSLWSIVLGILGLRELQDISTSKAVIVYVIAVLIPVILLVMVAAFFMISFMSITETMA</sequence>
<dbReference type="AlphaFoldDB" id="A0AAF0FPW4"/>
<reference evidence="7" key="1">
    <citation type="submission" date="2022-01" db="EMBL/GenBank/DDBJ databases">
        <title>Complete genome of Methanomicrobium antiquum DSM 21220.</title>
        <authorList>
            <person name="Chen S.-C."/>
            <person name="You Y.-T."/>
            <person name="Zhou Y.-Z."/>
            <person name="Lai M.-C."/>
        </authorList>
    </citation>
    <scope>NUCLEOTIDE SEQUENCE</scope>
    <source>
        <strain evidence="7">DSM 21220</strain>
    </source>
</reference>
<proteinExistence type="predicted"/>
<evidence type="ECO:0000256" key="1">
    <source>
        <dbReference type="ARBA" id="ARBA00004141"/>
    </source>
</evidence>
<evidence type="ECO:0000259" key="6">
    <source>
        <dbReference type="Pfam" id="PF04893"/>
    </source>
</evidence>
<name>A0AAF0FPW4_9EURY</name>
<protein>
    <submittedName>
        <fullName evidence="7">YIP1 family protein</fullName>
    </submittedName>
</protein>
<keyword evidence="3 5" id="KW-1133">Transmembrane helix</keyword>
<dbReference type="GO" id="GO:0016020">
    <property type="term" value="C:membrane"/>
    <property type="evidence" value="ECO:0007669"/>
    <property type="project" value="UniProtKB-SubCell"/>
</dbReference>
<evidence type="ECO:0000313" key="7">
    <source>
        <dbReference type="EMBL" id="WFN35736.1"/>
    </source>
</evidence>
<feature type="transmembrane region" description="Helical" evidence="5">
    <location>
        <begin position="64"/>
        <end position="93"/>
    </location>
</feature>
<evidence type="ECO:0000256" key="3">
    <source>
        <dbReference type="ARBA" id="ARBA00022989"/>
    </source>
</evidence>
<evidence type="ECO:0000256" key="5">
    <source>
        <dbReference type="SAM" id="Phobius"/>
    </source>
</evidence>
<keyword evidence="4 5" id="KW-0472">Membrane</keyword>
<dbReference type="KEGG" id="manq:L1994_06085"/>
<accession>A0AAF0FPW4</accession>
<dbReference type="EMBL" id="CP091092">
    <property type="protein sequence ID" value="WFN35736.1"/>
    <property type="molecule type" value="Genomic_DNA"/>
</dbReference>
<dbReference type="Proteomes" id="UP001218895">
    <property type="component" value="Chromosome"/>
</dbReference>
<keyword evidence="8" id="KW-1185">Reference proteome</keyword>
<dbReference type="RefSeq" id="WP_278098576.1">
    <property type="nucleotide sequence ID" value="NZ_CP091092.1"/>
</dbReference>
<feature type="transmembrane region" description="Helical" evidence="5">
    <location>
        <begin position="150"/>
        <end position="173"/>
    </location>
</feature>
<dbReference type="GeneID" id="79949949"/>
<organism evidence="7 8">
    <name type="scientific">Methanomicrobium antiquum</name>
    <dbReference type="NCBI Taxonomy" id="487686"/>
    <lineage>
        <taxon>Archaea</taxon>
        <taxon>Methanobacteriati</taxon>
        <taxon>Methanobacteriota</taxon>
        <taxon>Stenosarchaea group</taxon>
        <taxon>Methanomicrobia</taxon>
        <taxon>Methanomicrobiales</taxon>
        <taxon>Methanomicrobiaceae</taxon>
        <taxon>Methanomicrobium</taxon>
    </lineage>
</organism>